<dbReference type="RefSeq" id="WP_149615318.1">
    <property type="nucleotide sequence ID" value="NZ_SEUK01000056.1"/>
</dbReference>
<dbReference type="CDD" id="cd00082">
    <property type="entry name" value="HisKA"/>
    <property type="match status" value="1"/>
</dbReference>
<dbReference type="SMART" id="SM00448">
    <property type="entry name" value="REC"/>
    <property type="match status" value="2"/>
</dbReference>
<evidence type="ECO:0000259" key="12">
    <source>
        <dbReference type="SMART" id="SM00091"/>
    </source>
</evidence>
<dbReference type="EMBL" id="SEUK01000056">
    <property type="protein sequence ID" value="KAA1156373.1"/>
    <property type="molecule type" value="Genomic_DNA"/>
</dbReference>
<keyword evidence="6" id="KW-0418">Kinase</keyword>
<evidence type="ECO:0000259" key="14">
    <source>
        <dbReference type="SMART" id="SM00388"/>
    </source>
</evidence>
<dbReference type="GO" id="GO:0000155">
    <property type="term" value="F:phosphorelay sensor kinase activity"/>
    <property type="evidence" value="ECO:0007669"/>
    <property type="project" value="InterPro"/>
</dbReference>
<dbReference type="CDD" id="cd00130">
    <property type="entry name" value="PAS"/>
    <property type="match status" value="2"/>
</dbReference>
<evidence type="ECO:0000256" key="1">
    <source>
        <dbReference type="ARBA" id="ARBA00000085"/>
    </source>
</evidence>
<keyword evidence="8" id="KW-0902">Two-component regulatory system</keyword>
<evidence type="ECO:0000256" key="6">
    <source>
        <dbReference type="ARBA" id="ARBA00022777"/>
    </source>
</evidence>
<comment type="caution">
    <text evidence="16">The sequence shown here is derived from an EMBL/GenBank/DDBJ whole genome shotgun (WGS) entry which is preliminary data.</text>
</comment>
<dbReference type="SMART" id="SM00086">
    <property type="entry name" value="PAC"/>
    <property type="match status" value="2"/>
</dbReference>
<evidence type="ECO:0000256" key="9">
    <source>
        <dbReference type="ARBA" id="ARBA00064003"/>
    </source>
</evidence>
<evidence type="ECO:0000313" key="17">
    <source>
        <dbReference type="Proteomes" id="UP000324162"/>
    </source>
</evidence>
<proteinExistence type="predicted"/>
<dbReference type="Pfam" id="PF00512">
    <property type="entry name" value="HisKA"/>
    <property type="match status" value="1"/>
</dbReference>
<feature type="domain" description="PAS" evidence="12">
    <location>
        <begin position="298"/>
        <end position="369"/>
    </location>
</feature>
<keyword evidence="3" id="KW-0597">Phosphoprotein</keyword>
<evidence type="ECO:0000256" key="8">
    <source>
        <dbReference type="ARBA" id="ARBA00023012"/>
    </source>
</evidence>
<dbReference type="SMART" id="SM00091">
    <property type="entry name" value="PAS"/>
    <property type="match status" value="2"/>
</dbReference>
<evidence type="ECO:0000256" key="10">
    <source>
        <dbReference type="ARBA" id="ARBA00068150"/>
    </source>
</evidence>
<dbReference type="PRINTS" id="PR00344">
    <property type="entry name" value="BCTRLSENSOR"/>
</dbReference>
<sequence>MPNSLSNKFKLTTNNAFYTFLALSLILSVTISLLLVGSRANDAIYDLQSKSIEIESELTTSYLMLFIETREQILKDIARQPILSNAIMGSETSKAALLDYLDEYKILGKTEKLVITNILQEVVYSSDSSLAEVIATEPTWLNSIINNQIESAVILRSSQSQYFFTIAVPIKYNNLSEGVLTVQFSTPLRELLPAKFVLNNHNIILSGPWVSFSNLDETQQYISISKKPVGSTGIELNYLIKNSLLAEKVTAFMLDIAVALILSLLLSSVVLLIFGRHLLLNPFKQLEISKKAIKLSEARYELAVEGSNDGIWDWDILSNTIYFSPRIRVLLGYNENDIEFLPNTIETFNNLIHIDDIDENQKQLKAHLTQNKPYNIEYRLKNKSGVYRHFRAKGMALRDRNNIAIRMAGSITDITEQKKSQEALKKAKEQNDLLAHAIESCNVGISIADAKVPGLPLVFLNSEFEKITGYKKEDMIGKNCRVLQGPNTDKKSISVIKNAIKSLETQRVEIVNYKKDGTAFWNSLQISPVFDEHSKLTAFVGIQQDITKRIAANHSLIEAKALAEQANIAKSEFLASMSHEIRTPMNGVLGMLNFILDSPLNEKQQYQTRIALNSANSLLNIINDILDFSKVDAGKLELEELEFNLHAMLGDFLETVAAQAYSKGIELILDITDIKYPFVIGDSGRLRQILTNLVNNALKFTHVGEVQIIAKLIPTNGNEIRFNCQVKDTGIGIPVEQQAKLFKSFSQVDSSTTRKYGGTGLGLAIVKKLCNLMQGEVEVKSDENKGSNFIFDITLKKGKKTEKVMPPMDITGINIQIACSNKSQANVLQKQLTQWGAIVTISSSAKIALNTYEQFYTQHAHPFDIVIIDTKLSDSNGLTLGKTINDLNLLSTANLVLMTTIDQFETNEHYKQNGFTAYFPKPMTTKDIFNLLTKCLPERNTLHSENTQTCTITEKPLGPNDIVWREDIRILLAEDNQINQIVAATTLKKMGISVVDIATNGKEVLDYLDQKNTIEPYSLILMDCQMPVMDGYQATTLIRNNEARDKANAITIIAMTANAMTGDKTKCLDSGMDDYISKPIAQDILFEKLLKWLPHSVK</sequence>
<reference evidence="16 17" key="1">
    <citation type="submission" date="2019-01" db="EMBL/GenBank/DDBJ databases">
        <title>Genome sequences of marine Pseudoalteromonas species.</title>
        <authorList>
            <person name="Boraston A.B."/>
            <person name="Hehemann J.-H."/>
            <person name="Vickers C.J."/>
            <person name="Salama-Alber O."/>
            <person name="Abe K."/>
            <person name="Hettle A.J."/>
        </authorList>
    </citation>
    <scope>NUCLEOTIDE SEQUENCE [LARGE SCALE GENOMIC DNA]</scope>
    <source>
        <strain evidence="16 17">PS42</strain>
    </source>
</reference>
<protein>
    <recommendedName>
        <fullName evidence="10">Sensory/regulatory protein RpfC</fullName>
        <ecNumber evidence="2">2.7.13.3</ecNumber>
    </recommendedName>
</protein>
<dbReference type="InterPro" id="IPR035965">
    <property type="entry name" value="PAS-like_dom_sf"/>
</dbReference>
<dbReference type="InterPro" id="IPR036890">
    <property type="entry name" value="HATPase_C_sf"/>
</dbReference>
<dbReference type="InterPro" id="IPR011006">
    <property type="entry name" value="CheY-like_superfamily"/>
</dbReference>
<evidence type="ECO:0000313" key="16">
    <source>
        <dbReference type="EMBL" id="KAA1156373.1"/>
    </source>
</evidence>
<dbReference type="Gene3D" id="3.30.450.20">
    <property type="entry name" value="PAS domain"/>
    <property type="match status" value="2"/>
</dbReference>
<feature type="domain" description="Histidine kinase/HSP90-like ATPase" evidence="13">
    <location>
        <begin position="681"/>
        <end position="799"/>
    </location>
</feature>
<dbReference type="Pfam" id="PF13426">
    <property type="entry name" value="PAS_9"/>
    <property type="match status" value="1"/>
</dbReference>
<dbReference type="Pfam" id="PF02518">
    <property type="entry name" value="HATPase_c"/>
    <property type="match status" value="1"/>
</dbReference>
<evidence type="ECO:0000256" key="3">
    <source>
        <dbReference type="ARBA" id="ARBA00022553"/>
    </source>
</evidence>
<dbReference type="Gene3D" id="3.30.565.10">
    <property type="entry name" value="Histidine kinase-like ATPase, C-terminal domain"/>
    <property type="match status" value="1"/>
</dbReference>
<dbReference type="InterPro" id="IPR004358">
    <property type="entry name" value="Sig_transdc_His_kin-like_C"/>
</dbReference>
<dbReference type="SUPFAM" id="SSF47384">
    <property type="entry name" value="Homodimeric domain of signal transducing histidine kinase"/>
    <property type="match status" value="1"/>
</dbReference>
<keyword evidence="11" id="KW-0472">Membrane</keyword>
<dbReference type="SUPFAM" id="SSF55785">
    <property type="entry name" value="PYP-like sensor domain (PAS domain)"/>
    <property type="match status" value="2"/>
</dbReference>
<evidence type="ECO:0000256" key="4">
    <source>
        <dbReference type="ARBA" id="ARBA00022679"/>
    </source>
</evidence>
<feature type="domain" description="Response regulatory" evidence="15">
    <location>
        <begin position="968"/>
        <end position="1089"/>
    </location>
</feature>
<dbReference type="FunFam" id="3.30.565.10:FF:000010">
    <property type="entry name" value="Sensor histidine kinase RcsC"/>
    <property type="match status" value="1"/>
</dbReference>
<dbReference type="Gene3D" id="3.40.50.2300">
    <property type="match status" value="2"/>
</dbReference>
<evidence type="ECO:0000259" key="13">
    <source>
        <dbReference type="SMART" id="SM00387"/>
    </source>
</evidence>
<keyword evidence="5" id="KW-0547">Nucleotide-binding</keyword>
<keyword evidence="4" id="KW-0808">Transferase</keyword>
<dbReference type="SUPFAM" id="SSF55874">
    <property type="entry name" value="ATPase domain of HSP90 chaperone/DNA topoisomerase II/histidine kinase"/>
    <property type="match status" value="1"/>
</dbReference>
<dbReference type="InterPro" id="IPR036097">
    <property type="entry name" value="HisK_dim/P_sf"/>
</dbReference>
<dbReference type="InterPro" id="IPR001789">
    <property type="entry name" value="Sig_transdc_resp-reg_receiver"/>
</dbReference>
<dbReference type="PANTHER" id="PTHR45339:SF5">
    <property type="entry name" value="HISTIDINE KINASE"/>
    <property type="match status" value="1"/>
</dbReference>
<dbReference type="InterPro" id="IPR003594">
    <property type="entry name" value="HATPase_dom"/>
</dbReference>
<accession>A0AB73BB68</accession>
<organism evidence="16 17">
    <name type="scientific">Pseudoalteromonas fuliginea</name>
    <dbReference type="NCBI Taxonomy" id="1872678"/>
    <lineage>
        <taxon>Bacteria</taxon>
        <taxon>Pseudomonadati</taxon>
        <taxon>Pseudomonadota</taxon>
        <taxon>Gammaproteobacteria</taxon>
        <taxon>Alteromonadales</taxon>
        <taxon>Pseudoalteromonadaceae</taxon>
        <taxon>Pseudoalteromonas</taxon>
    </lineage>
</organism>
<comment type="subunit">
    <text evidence="9">At low DSF concentrations, interacts with RpfF.</text>
</comment>
<feature type="transmembrane region" description="Helical" evidence="11">
    <location>
        <begin position="16"/>
        <end position="36"/>
    </location>
</feature>
<feature type="transmembrane region" description="Helical" evidence="11">
    <location>
        <begin position="251"/>
        <end position="274"/>
    </location>
</feature>
<dbReference type="FunFam" id="1.10.287.130:FF:000002">
    <property type="entry name" value="Two-component osmosensing histidine kinase"/>
    <property type="match status" value="1"/>
</dbReference>
<dbReference type="SMART" id="SM00387">
    <property type="entry name" value="HATPase_c"/>
    <property type="match status" value="1"/>
</dbReference>
<dbReference type="CDD" id="cd17546">
    <property type="entry name" value="REC_hyHK_CKI1_RcsC-like"/>
    <property type="match status" value="1"/>
</dbReference>
<dbReference type="Gene3D" id="1.10.287.130">
    <property type="match status" value="1"/>
</dbReference>
<dbReference type="EC" id="2.7.13.3" evidence="2"/>
<evidence type="ECO:0000259" key="15">
    <source>
        <dbReference type="SMART" id="SM00448"/>
    </source>
</evidence>
<dbReference type="NCBIfam" id="TIGR00229">
    <property type="entry name" value="sensory_box"/>
    <property type="match status" value="2"/>
</dbReference>
<dbReference type="Proteomes" id="UP000324162">
    <property type="component" value="Unassembled WGS sequence"/>
</dbReference>
<dbReference type="CDD" id="cd16922">
    <property type="entry name" value="HATPase_EvgS-ArcB-TorS-like"/>
    <property type="match status" value="1"/>
</dbReference>
<dbReference type="SMART" id="SM00388">
    <property type="entry name" value="HisKA"/>
    <property type="match status" value="1"/>
</dbReference>
<keyword evidence="11" id="KW-0812">Transmembrane</keyword>
<dbReference type="AlphaFoldDB" id="A0AB73BB68"/>
<evidence type="ECO:0000256" key="11">
    <source>
        <dbReference type="SAM" id="Phobius"/>
    </source>
</evidence>
<dbReference type="InterPro" id="IPR013655">
    <property type="entry name" value="PAS_fold_3"/>
</dbReference>
<evidence type="ECO:0000256" key="7">
    <source>
        <dbReference type="ARBA" id="ARBA00022840"/>
    </source>
</evidence>
<dbReference type="PANTHER" id="PTHR45339">
    <property type="entry name" value="HYBRID SIGNAL TRANSDUCTION HISTIDINE KINASE J"/>
    <property type="match status" value="1"/>
</dbReference>
<gene>
    <name evidence="16" type="ORF">EU508_20010</name>
</gene>
<dbReference type="InterPro" id="IPR000014">
    <property type="entry name" value="PAS"/>
</dbReference>
<evidence type="ECO:0000256" key="5">
    <source>
        <dbReference type="ARBA" id="ARBA00022741"/>
    </source>
</evidence>
<comment type="catalytic activity">
    <reaction evidence="1">
        <text>ATP + protein L-histidine = ADP + protein N-phospho-L-histidine.</text>
        <dbReference type="EC" id="2.7.13.3"/>
    </reaction>
</comment>
<dbReference type="SUPFAM" id="SSF52172">
    <property type="entry name" value="CheY-like"/>
    <property type="match status" value="2"/>
</dbReference>
<dbReference type="Pfam" id="PF00072">
    <property type="entry name" value="Response_reg"/>
    <property type="match status" value="2"/>
</dbReference>
<dbReference type="Pfam" id="PF08447">
    <property type="entry name" value="PAS_3"/>
    <property type="match status" value="1"/>
</dbReference>
<keyword evidence="11" id="KW-1133">Transmembrane helix</keyword>
<keyword evidence="7" id="KW-0067">ATP-binding</keyword>
<feature type="domain" description="PAS" evidence="12">
    <location>
        <begin position="432"/>
        <end position="501"/>
    </location>
</feature>
<dbReference type="GO" id="GO:0005524">
    <property type="term" value="F:ATP binding"/>
    <property type="evidence" value="ECO:0007669"/>
    <property type="project" value="UniProtKB-KW"/>
</dbReference>
<name>A0AB73BB68_9GAMM</name>
<dbReference type="InterPro" id="IPR003661">
    <property type="entry name" value="HisK_dim/P_dom"/>
</dbReference>
<feature type="domain" description="Response regulatory" evidence="15">
    <location>
        <begin position="813"/>
        <end position="932"/>
    </location>
</feature>
<evidence type="ECO:0000256" key="2">
    <source>
        <dbReference type="ARBA" id="ARBA00012438"/>
    </source>
</evidence>
<dbReference type="InterPro" id="IPR001610">
    <property type="entry name" value="PAC"/>
</dbReference>
<feature type="domain" description="Signal transduction histidine kinase dimerisation/phosphoacceptor" evidence="14">
    <location>
        <begin position="569"/>
        <end position="634"/>
    </location>
</feature>